<evidence type="ECO:0000259" key="7">
    <source>
        <dbReference type="Pfam" id="PF01490"/>
    </source>
</evidence>
<proteinExistence type="predicted"/>
<keyword evidence="5 6" id="KW-0472">Membrane</keyword>
<name>A0ABC9DE92_9POAL</name>
<dbReference type="EMBL" id="OZ075143">
    <property type="protein sequence ID" value="CAL5037680.1"/>
    <property type="molecule type" value="Genomic_DNA"/>
</dbReference>
<feature type="transmembrane region" description="Helical" evidence="6">
    <location>
        <begin position="340"/>
        <end position="357"/>
    </location>
</feature>
<feature type="transmembrane region" description="Helical" evidence="6">
    <location>
        <begin position="87"/>
        <end position="107"/>
    </location>
</feature>
<dbReference type="Proteomes" id="UP001497457">
    <property type="component" value="Chromosome 33rd"/>
</dbReference>
<feature type="transmembrane region" description="Helical" evidence="6">
    <location>
        <begin position="197"/>
        <end position="216"/>
    </location>
</feature>
<accession>A0ABC9DE92</accession>
<gene>
    <name evidence="8" type="ORF">URODEC1_LOCUS84630</name>
</gene>
<feature type="transmembrane region" description="Helical" evidence="6">
    <location>
        <begin position="155"/>
        <end position="177"/>
    </location>
</feature>
<keyword evidence="3" id="KW-0029">Amino-acid transport</keyword>
<keyword evidence="2 6" id="KW-0812">Transmembrane</keyword>
<evidence type="ECO:0000256" key="5">
    <source>
        <dbReference type="ARBA" id="ARBA00023136"/>
    </source>
</evidence>
<feature type="transmembrane region" description="Helical" evidence="6">
    <location>
        <begin position="40"/>
        <end position="60"/>
    </location>
</feature>
<feature type="transmembrane region" description="Helical" evidence="6">
    <location>
        <begin position="119"/>
        <end position="143"/>
    </location>
</feature>
<keyword evidence="4 6" id="KW-1133">Transmembrane helix</keyword>
<evidence type="ECO:0000313" key="8">
    <source>
        <dbReference type="EMBL" id="CAL5037680.1"/>
    </source>
</evidence>
<comment type="subcellular location">
    <subcellularLocation>
        <location evidence="1">Membrane</location>
        <topology evidence="1">Multi-pass membrane protein</topology>
    </subcellularLocation>
</comment>
<dbReference type="GO" id="GO:0006865">
    <property type="term" value="P:amino acid transport"/>
    <property type="evidence" value="ECO:0007669"/>
    <property type="project" value="UniProtKB-KW"/>
</dbReference>
<dbReference type="InterPro" id="IPR013057">
    <property type="entry name" value="AA_transpt_TM"/>
</dbReference>
<evidence type="ECO:0000256" key="4">
    <source>
        <dbReference type="ARBA" id="ARBA00022989"/>
    </source>
</evidence>
<keyword evidence="3" id="KW-0813">Transport</keyword>
<reference evidence="8" key="1">
    <citation type="submission" date="2024-10" db="EMBL/GenBank/DDBJ databases">
        <authorList>
            <person name="Ryan C."/>
        </authorList>
    </citation>
    <scope>NUCLEOTIDE SEQUENCE [LARGE SCALE GENOMIC DNA]</scope>
</reference>
<feature type="transmembrane region" description="Helical" evidence="6">
    <location>
        <begin position="369"/>
        <end position="388"/>
    </location>
</feature>
<dbReference type="AlphaFoldDB" id="A0ABC9DE92"/>
<evidence type="ECO:0000256" key="3">
    <source>
        <dbReference type="ARBA" id="ARBA00022970"/>
    </source>
</evidence>
<evidence type="ECO:0000256" key="1">
    <source>
        <dbReference type="ARBA" id="ARBA00004141"/>
    </source>
</evidence>
<evidence type="ECO:0000256" key="6">
    <source>
        <dbReference type="SAM" id="Phobius"/>
    </source>
</evidence>
<feature type="transmembrane region" description="Helical" evidence="6">
    <location>
        <begin position="272"/>
        <end position="289"/>
    </location>
</feature>
<dbReference type="GO" id="GO:0031090">
    <property type="term" value="C:organelle membrane"/>
    <property type="evidence" value="ECO:0007669"/>
    <property type="project" value="UniProtKB-ARBA"/>
</dbReference>
<evidence type="ECO:0000256" key="2">
    <source>
        <dbReference type="ARBA" id="ARBA00022692"/>
    </source>
</evidence>
<sequence>MENNTPKSGTGFFKTCFNGVNALSGVGILSIPYALSQGGWLSVLIFITIAIICFYTGILLQRCIDSSSLVKTYPDIGELAFGQKGKIIVAIFLYLELYLVAIDFLILEGDNLEKLFPNANFHVAGLKIGSKPGFVLIFSLMVLPTTWLRSLSMIAYVALGGVMASVILIASVLWVGVFDGVGFHEKGVTVNWSGMPTAMSLYAFCFSGHAVFPMIYTGMRNRKAFPMVLLICFIICTLSYGLTGIIGYLMYGESLNSQVTLNLPSKRVASNVAIYTTLINPFTKFALLITPIAEAIEDSLHVGKNRTIGILIRTALVVSTTIVALVVPFFAYVVALTGSFLSSTVTILLPCVCYLKISSKTSRNLRSELVVCLGIIMIGAGVIVIGTYNSLKQIVHSF</sequence>
<dbReference type="PANTHER" id="PTHR22950">
    <property type="entry name" value="AMINO ACID TRANSPORTER"/>
    <property type="match status" value="1"/>
</dbReference>
<feature type="transmembrane region" description="Helical" evidence="6">
    <location>
        <begin position="12"/>
        <end position="34"/>
    </location>
</feature>
<dbReference type="Pfam" id="PF01490">
    <property type="entry name" value="Aa_trans"/>
    <property type="match status" value="1"/>
</dbReference>
<dbReference type="PANTHER" id="PTHR22950:SF698">
    <property type="entry name" value="AMINO ACID TRANSPORTER TRANSMEMBRANE DOMAIN-CONTAINING PROTEIN"/>
    <property type="match status" value="1"/>
</dbReference>
<keyword evidence="9" id="KW-1185">Reference proteome</keyword>
<feature type="transmembrane region" description="Helical" evidence="6">
    <location>
        <begin position="310"/>
        <end position="334"/>
    </location>
</feature>
<feature type="transmembrane region" description="Helical" evidence="6">
    <location>
        <begin position="228"/>
        <end position="252"/>
    </location>
</feature>
<protein>
    <recommendedName>
        <fullName evidence="7">Amino acid transporter transmembrane domain-containing protein</fullName>
    </recommendedName>
</protein>
<feature type="domain" description="Amino acid transporter transmembrane" evidence="7">
    <location>
        <begin position="10"/>
        <end position="390"/>
    </location>
</feature>
<evidence type="ECO:0000313" key="9">
    <source>
        <dbReference type="Proteomes" id="UP001497457"/>
    </source>
</evidence>
<organism evidence="8 9">
    <name type="scientific">Urochloa decumbens</name>
    <dbReference type="NCBI Taxonomy" id="240449"/>
    <lineage>
        <taxon>Eukaryota</taxon>
        <taxon>Viridiplantae</taxon>
        <taxon>Streptophyta</taxon>
        <taxon>Embryophyta</taxon>
        <taxon>Tracheophyta</taxon>
        <taxon>Spermatophyta</taxon>
        <taxon>Magnoliopsida</taxon>
        <taxon>Liliopsida</taxon>
        <taxon>Poales</taxon>
        <taxon>Poaceae</taxon>
        <taxon>PACMAD clade</taxon>
        <taxon>Panicoideae</taxon>
        <taxon>Panicodae</taxon>
        <taxon>Paniceae</taxon>
        <taxon>Melinidinae</taxon>
        <taxon>Urochloa</taxon>
    </lineage>
</organism>